<feature type="compositionally biased region" description="Polar residues" evidence="1">
    <location>
        <begin position="50"/>
        <end position="63"/>
    </location>
</feature>
<keyword evidence="3" id="KW-0347">Helicase</keyword>
<name>V8N7B3_OPHHA</name>
<gene>
    <name evidence="3" type="primary">vas</name>
    <name evidence="3" type="ORF">L345_16469</name>
</gene>
<comment type="caution">
    <text evidence="3">The sequence shown here is derived from an EMBL/GenBank/DDBJ whole genome shotgun (WGS) entry which is preliminary data.</text>
</comment>
<evidence type="ECO:0000256" key="2">
    <source>
        <dbReference type="SAM" id="SignalP"/>
    </source>
</evidence>
<keyword evidence="3" id="KW-0378">Hydrolase</keyword>
<feature type="compositionally biased region" description="Gly residues" evidence="1">
    <location>
        <begin position="21"/>
        <end position="32"/>
    </location>
</feature>
<evidence type="ECO:0000313" key="4">
    <source>
        <dbReference type="Proteomes" id="UP000018936"/>
    </source>
</evidence>
<feature type="compositionally biased region" description="Basic and acidic residues" evidence="1">
    <location>
        <begin position="68"/>
        <end position="82"/>
    </location>
</feature>
<reference evidence="3 4" key="1">
    <citation type="journal article" date="2013" name="Proc. Natl. Acad. Sci. U.S.A.">
        <title>The king cobra genome reveals dynamic gene evolution and adaptation in the snake venom system.</title>
        <authorList>
            <person name="Vonk F.J."/>
            <person name="Casewell N.R."/>
            <person name="Henkel C.V."/>
            <person name="Heimberg A.M."/>
            <person name="Jansen H.J."/>
            <person name="McCleary R.J."/>
            <person name="Kerkkamp H.M."/>
            <person name="Vos R.A."/>
            <person name="Guerreiro I."/>
            <person name="Calvete J.J."/>
            <person name="Wuster W."/>
            <person name="Woods A.E."/>
            <person name="Logan J.M."/>
            <person name="Harrison R.A."/>
            <person name="Castoe T.A."/>
            <person name="de Koning A.P."/>
            <person name="Pollock D.D."/>
            <person name="Yandell M."/>
            <person name="Calderon D."/>
            <person name="Renjifo C."/>
            <person name="Currier R.B."/>
            <person name="Salgado D."/>
            <person name="Pla D."/>
            <person name="Sanz L."/>
            <person name="Hyder A.S."/>
            <person name="Ribeiro J.M."/>
            <person name="Arntzen J.W."/>
            <person name="van den Thillart G.E."/>
            <person name="Boetzer M."/>
            <person name="Pirovano W."/>
            <person name="Dirks R.P."/>
            <person name="Spaink H.P."/>
            <person name="Duboule D."/>
            <person name="McGlinn E."/>
            <person name="Kini R.M."/>
            <person name="Richardson M.K."/>
        </authorList>
    </citation>
    <scope>NUCLEOTIDE SEQUENCE</scope>
    <source>
        <tissue evidence="3">Blood</tissue>
    </source>
</reference>
<accession>V8N7B3</accession>
<feature type="chain" id="PRO_5004770539" evidence="2">
    <location>
        <begin position="19"/>
        <end position="124"/>
    </location>
</feature>
<keyword evidence="2" id="KW-0732">Signal</keyword>
<evidence type="ECO:0000313" key="3">
    <source>
        <dbReference type="EMBL" id="ETE57811.1"/>
    </source>
</evidence>
<feature type="non-terminal residue" evidence="3">
    <location>
        <position position="1"/>
    </location>
</feature>
<sequence>MGLCKCFWQVWLVSIVGSGNWGGGWQKRGLGGTHSRPKPPARRVGGRKGSPSTNWNSCCQTIGNPFEGGKEGRKEGERGRKWEQRRKKGTEGRKKGGREGGREDEREGRNDGREERRKVQMRED</sequence>
<proteinExistence type="predicted"/>
<dbReference type="Proteomes" id="UP000018936">
    <property type="component" value="Unassembled WGS sequence"/>
</dbReference>
<feature type="region of interest" description="Disordered" evidence="1">
    <location>
        <begin position="21"/>
        <end position="124"/>
    </location>
</feature>
<keyword evidence="3" id="KW-0547">Nucleotide-binding</keyword>
<keyword evidence="4" id="KW-1185">Reference proteome</keyword>
<dbReference type="AlphaFoldDB" id="V8N7B3"/>
<protein>
    <submittedName>
        <fullName evidence="3">ATP-dependent RNA helicase vasa, isoform A</fullName>
    </submittedName>
</protein>
<feature type="signal peptide" evidence="2">
    <location>
        <begin position="1"/>
        <end position="18"/>
    </location>
</feature>
<evidence type="ECO:0000256" key="1">
    <source>
        <dbReference type="SAM" id="MobiDB-lite"/>
    </source>
</evidence>
<feature type="compositionally biased region" description="Basic and acidic residues" evidence="1">
    <location>
        <begin position="89"/>
        <end position="124"/>
    </location>
</feature>
<dbReference type="GO" id="GO:0004386">
    <property type="term" value="F:helicase activity"/>
    <property type="evidence" value="ECO:0007669"/>
    <property type="project" value="UniProtKB-KW"/>
</dbReference>
<dbReference type="EMBL" id="AZIM01007702">
    <property type="protein sequence ID" value="ETE57811.1"/>
    <property type="molecule type" value="Genomic_DNA"/>
</dbReference>
<organism evidence="3 4">
    <name type="scientific">Ophiophagus hannah</name>
    <name type="common">King cobra</name>
    <name type="synonym">Naja hannah</name>
    <dbReference type="NCBI Taxonomy" id="8665"/>
    <lineage>
        <taxon>Eukaryota</taxon>
        <taxon>Metazoa</taxon>
        <taxon>Chordata</taxon>
        <taxon>Craniata</taxon>
        <taxon>Vertebrata</taxon>
        <taxon>Euteleostomi</taxon>
        <taxon>Lepidosauria</taxon>
        <taxon>Squamata</taxon>
        <taxon>Bifurcata</taxon>
        <taxon>Unidentata</taxon>
        <taxon>Episquamata</taxon>
        <taxon>Toxicofera</taxon>
        <taxon>Serpentes</taxon>
        <taxon>Colubroidea</taxon>
        <taxon>Elapidae</taxon>
        <taxon>Elapinae</taxon>
        <taxon>Ophiophagus</taxon>
    </lineage>
</organism>
<keyword evidence="3" id="KW-0067">ATP-binding</keyword>
<feature type="compositionally biased region" description="Basic residues" evidence="1">
    <location>
        <begin position="35"/>
        <end position="46"/>
    </location>
</feature>